<keyword evidence="1" id="KW-0472">Membrane</keyword>
<keyword evidence="1" id="KW-1133">Transmembrane helix</keyword>
<organism evidence="2 3">
    <name type="scientific">Fukomys damarensis</name>
    <name type="common">Damaraland mole rat</name>
    <name type="synonym">Cryptomys damarensis</name>
    <dbReference type="NCBI Taxonomy" id="885580"/>
    <lineage>
        <taxon>Eukaryota</taxon>
        <taxon>Metazoa</taxon>
        <taxon>Chordata</taxon>
        <taxon>Craniata</taxon>
        <taxon>Vertebrata</taxon>
        <taxon>Euteleostomi</taxon>
        <taxon>Mammalia</taxon>
        <taxon>Eutheria</taxon>
        <taxon>Euarchontoglires</taxon>
        <taxon>Glires</taxon>
        <taxon>Rodentia</taxon>
        <taxon>Hystricomorpha</taxon>
        <taxon>Bathyergidae</taxon>
        <taxon>Fukomys</taxon>
    </lineage>
</organism>
<keyword evidence="3" id="KW-1185">Reference proteome</keyword>
<reference evidence="2 3" key="1">
    <citation type="submission" date="2013-11" db="EMBL/GenBank/DDBJ databases">
        <title>The Damaraland mole rat (Fukomys damarensis) genome and evolution of African mole rats.</title>
        <authorList>
            <person name="Gladyshev V.N."/>
            <person name="Fang X."/>
        </authorList>
    </citation>
    <scope>NUCLEOTIDE SEQUENCE [LARGE SCALE GENOMIC DNA]</scope>
    <source>
        <tissue evidence="2">Liver</tissue>
    </source>
</reference>
<name>A0A091ES16_FUKDA</name>
<protein>
    <submittedName>
        <fullName evidence="2">Uncharacterized protein</fullName>
    </submittedName>
</protein>
<evidence type="ECO:0000313" key="2">
    <source>
        <dbReference type="EMBL" id="KFO38581.1"/>
    </source>
</evidence>
<keyword evidence="1" id="KW-0812">Transmembrane</keyword>
<evidence type="ECO:0000256" key="1">
    <source>
        <dbReference type="SAM" id="Phobius"/>
    </source>
</evidence>
<dbReference type="Proteomes" id="UP000028990">
    <property type="component" value="Unassembled WGS sequence"/>
</dbReference>
<sequence>MLEVGTELMCVVAAEKLVLSTGSVLVALLAAGAVSVVLVPRVAEDAELPSVEAMAVGLLEASGAGEDAASLGAGDRLMVSAEDSGAVLRSMVVGPLVPGTEAGVLPSGLPNTEAVVVATAAEEDPPIAEVTHAVVLTTGVGTCELDAGRLLTGMVLAERLAEAGPGSLVVARGRVEPGLEVDTGLVGVVAAERLVLSTG</sequence>
<accession>A0A091ES16</accession>
<proteinExistence type="predicted"/>
<evidence type="ECO:0000313" key="3">
    <source>
        <dbReference type="Proteomes" id="UP000028990"/>
    </source>
</evidence>
<dbReference type="AlphaFoldDB" id="A0A091ES16"/>
<gene>
    <name evidence="2" type="ORF">H920_00014</name>
</gene>
<dbReference type="EMBL" id="KN103394">
    <property type="protein sequence ID" value="KFO38581.1"/>
    <property type="molecule type" value="Genomic_DNA"/>
</dbReference>
<feature type="transmembrane region" description="Helical" evidence="1">
    <location>
        <begin position="17"/>
        <end position="39"/>
    </location>
</feature>